<comment type="subunit">
    <text evidence="9">Forms a ring-shaped head-to-tail homodimer around DNA.</text>
</comment>
<evidence type="ECO:0000256" key="7">
    <source>
        <dbReference type="ARBA" id="ARBA00022932"/>
    </source>
</evidence>
<dbReference type="InterPro" id="IPR001001">
    <property type="entry name" value="DNA_polIII_beta"/>
</dbReference>
<evidence type="ECO:0000256" key="3">
    <source>
        <dbReference type="ARBA" id="ARBA00022490"/>
    </source>
</evidence>
<evidence type="ECO:0000256" key="5">
    <source>
        <dbReference type="ARBA" id="ARBA00022695"/>
    </source>
</evidence>
<dbReference type="GO" id="GO:0006271">
    <property type="term" value="P:DNA strand elongation involved in DNA replication"/>
    <property type="evidence" value="ECO:0007669"/>
    <property type="project" value="TreeGrafter"/>
</dbReference>
<evidence type="ECO:0000256" key="1">
    <source>
        <dbReference type="ARBA" id="ARBA00004496"/>
    </source>
</evidence>
<evidence type="ECO:0000256" key="8">
    <source>
        <dbReference type="ARBA" id="ARBA00023125"/>
    </source>
</evidence>
<dbReference type="PANTHER" id="PTHR30478:SF0">
    <property type="entry name" value="BETA SLIDING CLAMP"/>
    <property type="match status" value="1"/>
</dbReference>
<reference evidence="13" key="1">
    <citation type="journal article" date="2012" name="Science">
        <title>Fermentation, hydrogen, and sulfur metabolism in multiple uncultivated bacterial phyla.</title>
        <authorList>
            <person name="Wrighton K.C."/>
            <person name="Thomas B.C."/>
            <person name="Sharon I."/>
            <person name="Miller C.S."/>
            <person name="Castelle C.J."/>
            <person name="VerBerkmoes N.C."/>
            <person name="Wilkins M.J."/>
            <person name="Hettich R.L."/>
            <person name="Lipton M.S."/>
            <person name="Williams K.H."/>
            <person name="Long P.E."/>
            <person name="Banfield J.F."/>
        </authorList>
    </citation>
    <scope>NUCLEOTIDE SEQUENCE [LARGE SCALE GENOMIC DNA]</scope>
</reference>
<gene>
    <name evidence="13" type="primary">dnaN</name>
    <name evidence="13" type="ORF">ACD_2C00029G0002</name>
</gene>
<evidence type="ECO:0000259" key="11">
    <source>
        <dbReference type="Pfam" id="PF02767"/>
    </source>
</evidence>
<dbReference type="AlphaFoldDB" id="K2G780"/>
<dbReference type="GO" id="GO:0009360">
    <property type="term" value="C:DNA polymerase III complex"/>
    <property type="evidence" value="ECO:0007669"/>
    <property type="project" value="InterPro"/>
</dbReference>
<evidence type="ECO:0000259" key="12">
    <source>
        <dbReference type="Pfam" id="PF02768"/>
    </source>
</evidence>
<comment type="similarity">
    <text evidence="2 9">Belongs to the beta sliding clamp family.</text>
</comment>
<comment type="function">
    <text evidence="9">Confers DNA tethering and processivity to DNA polymerases and other proteins. Acts as a clamp, forming a ring around DNA (a reaction catalyzed by the clamp-loading complex) which diffuses in an ATP-independent manner freely and bidirectionally along dsDNA. Initially characterized for its ability to contact the catalytic subunit of DNA polymerase III (Pol III), a complex, multichain enzyme responsible for most of the replicative synthesis in bacteria; Pol III exhibits 3'-5' exonuclease proofreading activity. The beta chain is required for initiation of replication as well as for processivity of DNA replication.</text>
</comment>
<comment type="subcellular location">
    <subcellularLocation>
        <location evidence="1 9">Cytoplasm</location>
    </subcellularLocation>
</comment>
<dbReference type="SMART" id="SM00480">
    <property type="entry name" value="POL3Bc"/>
    <property type="match status" value="1"/>
</dbReference>
<evidence type="ECO:0000256" key="4">
    <source>
        <dbReference type="ARBA" id="ARBA00022679"/>
    </source>
</evidence>
<evidence type="ECO:0000256" key="6">
    <source>
        <dbReference type="ARBA" id="ARBA00022705"/>
    </source>
</evidence>
<keyword evidence="5 9" id="KW-0548">Nucleotidyltransferase</keyword>
<dbReference type="Pfam" id="PF00712">
    <property type="entry name" value="DNA_pol3_beta"/>
    <property type="match status" value="1"/>
</dbReference>
<dbReference type="InterPro" id="IPR022637">
    <property type="entry name" value="DNA_polIII_beta_cen"/>
</dbReference>
<dbReference type="InterPro" id="IPR046938">
    <property type="entry name" value="DNA_clamp_sf"/>
</dbReference>
<dbReference type="NCBIfam" id="TIGR00663">
    <property type="entry name" value="dnan"/>
    <property type="match status" value="1"/>
</dbReference>
<feature type="domain" description="DNA polymerase III beta sliding clamp N-terminal" evidence="10">
    <location>
        <begin position="9"/>
        <end position="129"/>
    </location>
</feature>
<dbReference type="InterPro" id="IPR022635">
    <property type="entry name" value="DNA_polIII_beta_C"/>
</dbReference>
<dbReference type="EMBL" id="AMFJ01000029">
    <property type="protein sequence ID" value="EKE30187.1"/>
    <property type="molecule type" value="Genomic_DNA"/>
</dbReference>
<sequence>MRNNNIFNMHFEIATKTLKNGIDIVSHASMSWSMTPILENILMNVQYKKVVFTANNLEMAIEYIVDEWVEIQSEWSFTISSKFITSFVSLVQDDKINIELLQNSSLAFKTPSSDTKIKWIEASKFPLIPSLKQEYSFRMSSDSLKKAIEKTIFSTAEWTIRPTLAWIYLHITDEEVIFASTDSYRLSEYKVKNSVNIAKPISIIIPQKTAHELSRILPENTSVELVVSENQILFVFENIRLYSRLLNGHFPDYRSFFPKWYQTKWVVLRTDLIMALKRINLISKENNFNTRMNFDSDHWIELSTWDTEIWAWRIELPASIEWENAMIWLNSTYMLEVLGVIKDDYVSIDFETSLSPVMIRWITEKEHDFDYKHIIMPLKI</sequence>
<dbReference type="GO" id="GO:0003887">
    <property type="term" value="F:DNA-directed DNA polymerase activity"/>
    <property type="evidence" value="ECO:0007669"/>
    <property type="project" value="UniProtKB-UniRule"/>
</dbReference>
<dbReference type="CDD" id="cd00140">
    <property type="entry name" value="beta_clamp"/>
    <property type="match status" value="1"/>
</dbReference>
<keyword evidence="8" id="KW-0238">DNA-binding</keyword>
<keyword evidence="7 9" id="KW-0239">DNA-directed DNA polymerase</keyword>
<keyword evidence="4 9" id="KW-0808">Transferase</keyword>
<dbReference type="InterPro" id="IPR022634">
    <property type="entry name" value="DNA_polIII_beta_N"/>
</dbReference>
<comment type="caution">
    <text evidence="13">The sequence shown here is derived from an EMBL/GenBank/DDBJ whole genome shotgun (WGS) entry which is preliminary data.</text>
</comment>
<protein>
    <recommendedName>
        <fullName evidence="9">Beta sliding clamp</fullName>
    </recommendedName>
</protein>
<accession>K2G780</accession>
<dbReference type="Pfam" id="PF02767">
    <property type="entry name" value="DNA_pol3_beta_2"/>
    <property type="match status" value="1"/>
</dbReference>
<evidence type="ECO:0000256" key="9">
    <source>
        <dbReference type="PIRNR" id="PIRNR000804"/>
    </source>
</evidence>
<dbReference type="SUPFAM" id="SSF55979">
    <property type="entry name" value="DNA clamp"/>
    <property type="match status" value="3"/>
</dbReference>
<dbReference type="GO" id="GO:0003677">
    <property type="term" value="F:DNA binding"/>
    <property type="evidence" value="ECO:0007669"/>
    <property type="project" value="UniProtKB-UniRule"/>
</dbReference>
<keyword evidence="3 9" id="KW-0963">Cytoplasm</keyword>
<name>K2G780_9BACT</name>
<dbReference type="GO" id="GO:0008408">
    <property type="term" value="F:3'-5' exonuclease activity"/>
    <property type="evidence" value="ECO:0007669"/>
    <property type="project" value="InterPro"/>
</dbReference>
<organism evidence="13">
    <name type="scientific">uncultured bacterium</name>
    <name type="common">gcode 4</name>
    <dbReference type="NCBI Taxonomy" id="1234023"/>
    <lineage>
        <taxon>Bacteria</taxon>
        <taxon>environmental samples</taxon>
    </lineage>
</organism>
<feature type="domain" description="DNA polymerase III beta sliding clamp central" evidence="11">
    <location>
        <begin position="140"/>
        <end position="252"/>
    </location>
</feature>
<keyword evidence="6 9" id="KW-0235">DNA replication</keyword>
<dbReference type="Gene3D" id="3.10.150.10">
    <property type="entry name" value="DNA Polymerase III, subunit A, domain 2"/>
    <property type="match status" value="1"/>
</dbReference>
<dbReference type="Gene3D" id="3.70.10.10">
    <property type="match status" value="1"/>
</dbReference>
<dbReference type="PIRSF" id="PIRSF000804">
    <property type="entry name" value="DNA_pol_III_b"/>
    <property type="match status" value="1"/>
</dbReference>
<feature type="domain" description="DNA polymerase III beta sliding clamp C-terminal" evidence="12">
    <location>
        <begin position="255"/>
        <end position="378"/>
    </location>
</feature>
<proteinExistence type="inferred from homology"/>
<dbReference type="Pfam" id="PF02768">
    <property type="entry name" value="DNA_pol3_beta_3"/>
    <property type="match status" value="1"/>
</dbReference>
<dbReference type="PANTHER" id="PTHR30478">
    <property type="entry name" value="DNA POLYMERASE III SUBUNIT BETA"/>
    <property type="match status" value="1"/>
</dbReference>
<dbReference type="GO" id="GO:0005737">
    <property type="term" value="C:cytoplasm"/>
    <property type="evidence" value="ECO:0007669"/>
    <property type="project" value="UniProtKB-SubCell"/>
</dbReference>
<evidence type="ECO:0000259" key="10">
    <source>
        <dbReference type="Pfam" id="PF00712"/>
    </source>
</evidence>
<evidence type="ECO:0000313" key="13">
    <source>
        <dbReference type="EMBL" id="EKE30187.1"/>
    </source>
</evidence>
<evidence type="ECO:0000256" key="2">
    <source>
        <dbReference type="ARBA" id="ARBA00010752"/>
    </source>
</evidence>